<dbReference type="AlphaFoldDB" id="A0A4Y7IWS0"/>
<name>A0A4Y7IWS0_PAPSO</name>
<evidence type="ECO:0000256" key="1">
    <source>
        <dbReference type="SAM" id="MobiDB-lite"/>
    </source>
</evidence>
<dbReference type="Gramene" id="RZC53334">
    <property type="protein sequence ID" value="RZC53334"/>
    <property type="gene ID" value="C5167_012191"/>
</dbReference>
<reference evidence="2 3" key="1">
    <citation type="journal article" date="2018" name="Science">
        <title>The opium poppy genome and morphinan production.</title>
        <authorList>
            <person name="Guo L."/>
            <person name="Winzer T."/>
            <person name="Yang X."/>
            <person name="Li Y."/>
            <person name="Ning Z."/>
            <person name="He Z."/>
            <person name="Teodor R."/>
            <person name="Lu Y."/>
            <person name="Bowser T.A."/>
            <person name="Graham I.A."/>
            <person name="Ye K."/>
        </authorList>
    </citation>
    <scope>NUCLEOTIDE SEQUENCE [LARGE SCALE GENOMIC DNA]</scope>
    <source>
        <strain evidence="3">cv. HN1</strain>
        <tissue evidence="2">Leaves</tissue>
    </source>
</reference>
<feature type="compositionally biased region" description="Basic residues" evidence="1">
    <location>
        <begin position="45"/>
        <end position="61"/>
    </location>
</feature>
<feature type="region of interest" description="Disordered" evidence="1">
    <location>
        <begin position="32"/>
        <end position="68"/>
    </location>
</feature>
<accession>A0A4Y7IWS0</accession>
<dbReference type="EMBL" id="CM010717">
    <property type="protein sequence ID" value="RZC53334.1"/>
    <property type="molecule type" value="Genomic_DNA"/>
</dbReference>
<evidence type="ECO:0000313" key="3">
    <source>
        <dbReference type="Proteomes" id="UP000316621"/>
    </source>
</evidence>
<keyword evidence="3" id="KW-1185">Reference proteome</keyword>
<protein>
    <submittedName>
        <fullName evidence="2">Uncharacterized protein</fullName>
    </submittedName>
</protein>
<gene>
    <name evidence="2" type="ORF">C5167_012191</name>
</gene>
<organism evidence="2 3">
    <name type="scientific">Papaver somniferum</name>
    <name type="common">Opium poppy</name>
    <dbReference type="NCBI Taxonomy" id="3469"/>
    <lineage>
        <taxon>Eukaryota</taxon>
        <taxon>Viridiplantae</taxon>
        <taxon>Streptophyta</taxon>
        <taxon>Embryophyta</taxon>
        <taxon>Tracheophyta</taxon>
        <taxon>Spermatophyta</taxon>
        <taxon>Magnoliopsida</taxon>
        <taxon>Ranunculales</taxon>
        <taxon>Papaveraceae</taxon>
        <taxon>Papaveroideae</taxon>
        <taxon>Papaver</taxon>
    </lineage>
</organism>
<evidence type="ECO:0000313" key="2">
    <source>
        <dbReference type="EMBL" id="RZC53334.1"/>
    </source>
</evidence>
<dbReference type="Proteomes" id="UP000316621">
    <property type="component" value="Chromosome 3"/>
</dbReference>
<sequence>MPDSLYDGVAIPQEHFATAEMTQEQVYSSTTKTVRGAHQIAPRGKQVRGGRGTRGRGRGRRGAYISSPHTHNVPYMSIPCIPYVGSPYVPYMDSSSGRYTSEPFTITQPSFMEQLLASQFPPREKGHG</sequence>
<proteinExistence type="predicted"/>